<reference evidence="1 2" key="1">
    <citation type="submission" date="2021-01" db="EMBL/GenBank/DDBJ databases">
        <title>C459-1 draft genome sequence.</title>
        <authorList>
            <person name="Zhang X.-F."/>
        </authorList>
    </citation>
    <scope>NUCLEOTIDE SEQUENCE [LARGE SCALE GENOMIC DNA]</scope>
    <source>
        <strain evidence="2">C459-1</strain>
    </source>
</reference>
<evidence type="ECO:0000313" key="2">
    <source>
        <dbReference type="Proteomes" id="UP000625283"/>
    </source>
</evidence>
<name>A0ABS1QYC7_9SPHI</name>
<accession>A0ABS1QYC7</accession>
<protein>
    <submittedName>
        <fullName evidence="1">Uncharacterized protein</fullName>
    </submittedName>
</protein>
<keyword evidence="2" id="KW-1185">Reference proteome</keyword>
<dbReference type="EMBL" id="JAERTY010000001">
    <property type="protein sequence ID" value="MBL1407423.1"/>
    <property type="molecule type" value="Genomic_DNA"/>
</dbReference>
<comment type="caution">
    <text evidence="1">The sequence shown here is derived from an EMBL/GenBank/DDBJ whole genome shotgun (WGS) entry which is preliminary data.</text>
</comment>
<dbReference type="Proteomes" id="UP000625283">
    <property type="component" value="Unassembled WGS sequence"/>
</dbReference>
<organism evidence="1 2">
    <name type="scientific">Sphingobacterium faecale</name>
    <dbReference type="NCBI Taxonomy" id="2803775"/>
    <lineage>
        <taxon>Bacteria</taxon>
        <taxon>Pseudomonadati</taxon>
        <taxon>Bacteroidota</taxon>
        <taxon>Sphingobacteriia</taxon>
        <taxon>Sphingobacteriales</taxon>
        <taxon>Sphingobacteriaceae</taxon>
        <taxon>Sphingobacterium</taxon>
    </lineage>
</organism>
<evidence type="ECO:0000313" key="1">
    <source>
        <dbReference type="EMBL" id="MBL1407423.1"/>
    </source>
</evidence>
<gene>
    <name evidence="1" type="ORF">JKG61_01530</name>
</gene>
<sequence length="205" mass="23003">MLKKSFFCLALVAVLSIGLVWAQKSNKVKSFILAVGGHNQTAEYGSLIDLKNEKVYKVDEVSYPGDIDLLYAYGQTTKSNLMTPNSTSITQFGTVYKDKVANAWEVKNRGMMVVIKSGKKNKGLFKELKKGDDIERLYLETVKTIKEEPEYNILRNGPSRRLTELEIGDLILFRSQSKQLYAAGFVVGLTEGTKGMIDIDFKVTR</sequence>
<proteinExistence type="predicted"/>
<dbReference type="RefSeq" id="WP_202101227.1">
    <property type="nucleotide sequence ID" value="NZ_JAERTY010000001.1"/>
</dbReference>